<dbReference type="EMBL" id="JAUSQZ010000001">
    <property type="protein sequence ID" value="MDP9827112.1"/>
    <property type="molecule type" value="Genomic_DNA"/>
</dbReference>
<accession>A0ABT9P345</accession>
<dbReference type="InterPro" id="IPR041921">
    <property type="entry name" value="NuoE_N"/>
</dbReference>
<evidence type="ECO:0000256" key="3">
    <source>
        <dbReference type="ARBA" id="ARBA00022723"/>
    </source>
</evidence>
<dbReference type="InterPro" id="IPR042128">
    <property type="entry name" value="NuoE_dom"/>
</dbReference>
<dbReference type="Gene3D" id="1.10.10.1590">
    <property type="entry name" value="NADH-quinone oxidoreductase subunit E"/>
    <property type="match status" value="1"/>
</dbReference>
<dbReference type="RefSeq" id="WP_307242799.1">
    <property type="nucleotide sequence ID" value="NZ_JAUSQZ010000001.1"/>
</dbReference>
<comment type="cofactor">
    <cofactor evidence="6">
        <name>[2Fe-2S] cluster</name>
        <dbReference type="ChEBI" id="CHEBI:190135"/>
    </cofactor>
</comment>
<evidence type="ECO:0000256" key="2">
    <source>
        <dbReference type="ARBA" id="ARBA00022714"/>
    </source>
</evidence>
<feature type="compositionally biased region" description="Low complexity" evidence="7">
    <location>
        <begin position="226"/>
        <end position="250"/>
    </location>
</feature>
<evidence type="ECO:0000256" key="4">
    <source>
        <dbReference type="ARBA" id="ARBA00023004"/>
    </source>
</evidence>
<dbReference type="PANTHER" id="PTHR10371">
    <property type="entry name" value="NADH DEHYDROGENASE UBIQUINONE FLAVOPROTEIN 2, MITOCHONDRIAL"/>
    <property type="match status" value="1"/>
</dbReference>
<reference evidence="8 9" key="1">
    <citation type="submission" date="2023-07" db="EMBL/GenBank/DDBJ databases">
        <title>Sequencing the genomes of 1000 actinobacteria strains.</title>
        <authorList>
            <person name="Klenk H.-P."/>
        </authorList>
    </citation>
    <scope>NUCLEOTIDE SEQUENCE [LARGE SCALE GENOMIC DNA]</scope>
    <source>
        <strain evidence="8 9">DSM 44388</strain>
    </source>
</reference>
<dbReference type="Pfam" id="PF01257">
    <property type="entry name" value="2Fe-2S_thioredx"/>
    <property type="match status" value="1"/>
</dbReference>
<evidence type="ECO:0000256" key="5">
    <source>
        <dbReference type="ARBA" id="ARBA00023014"/>
    </source>
</evidence>
<dbReference type="InterPro" id="IPR002023">
    <property type="entry name" value="NuoE-like"/>
</dbReference>
<dbReference type="NCBIfam" id="TIGR01958">
    <property type="entry name" value="nuoE_fam"/>
    <property type="match status" value="1"/>
</dbReference>
<dbReference type="InterPro" id="IPR036249">
    <property type="entry name" value="Thioredoxin-like_sf"/>
</dbReference>
<dbReference type="Gene3D" id="3.40.30.10">
    <property type="entry name" value="Glutaredoxin"/>
    <property type="match status" value="1"/>
</dbReference>
<sequence>MALSAEAVERLSEQSREIIARYPQERSALLPMLHLMQSEEGFVSPDGIALCAQLLGLSTAEVSAVATFYTQYKRHPNGEYTVGVCTNTLCAVMGGDAIFESLEDHLGVGHDETTEDGKITLERIECNAACDFAPVVMVNWEFFDNQTPSSARGVCDRLRSGEVVRPTRGPNQVPTFKEVSHVLAGFNDGRAGEGVGAGEASLRGTVLAAEKGWEAPGPAGTGGPSAGSPKSDTDSTQSVTTPSATASAAADVKERGAKTSGSDAPAVDPATKNRAGTEAGKPPGEATQGESDPGTGTEKKG</sequence>
<dbReference type="CDD" id="cd03064">
    <property type="entry name" value="TRX_Fd_NuoE"/>
    <property type="match status" value="1"/>
</dbReference>
<evidence type="ECO:0000313" key="9">
    <source>
        <dbReference type="Proteomes" id="UP001235712"/>
    </source>
</evidence>
<proteinExistence type="inferred from homology"/>
<evidence type="ECO:0000256" key="1">
    <source>
        <dbReference type="ARBA" id="ARBA00010643"/>
    </source>
</evidence>
<gene>
    <name evidence="8" type="ORF">J2S57_002861</name>
</gene>
<keyword evidence="9" id="KW-1185">Reference proteome</keyword>
<evidence type="ECO:0000256" key="6">
    <source>
        <dbReference type="ARBA" id="ARBA00034078"/>
    </source>
</evidence>
<protein>
    <submittedName>
        <fullName evidence="8">NADH-quinone oxidoreductase subunit E</fullName>
    </submittedName>
</protein>
<dbReference type="PANTHER" id="PTHR10371:SF3">
    <property type="entry name" value="NADH DEHYDROGENASE [UBIQUINONE] FLAVOPROTEIN 2, MITOCHONDRIAL"/>
    <property type="match status" value="1"/>
</dbReference>
<dbReference type="Proteomes" id="UP001235712">
    <property type="component" value="Unassembled WGS sequence"/>
</dbReference>
<comment type="similarity">
    <text evidence="1">Belongs to the complex I 24 kDa subunit family.</text>
</comment>
<keyword evidence="4" id="KW-0408">Iron</keyword>
<feature type="region of interest" description="Disordered" evidence="7">
    <location>
        <begin position="212"/>
        <end position="301"/>
    </location>
</feature>
<name>A0ABT9P345_9ACTN</name>
<dbReference type="NCBIfam" id="NF005721">
    <property type="entry name" value="PRK07539.1-1"/>
    <property type="match status" value="1"/>
</dbReference>
<comment type="caution">
    <text evidence="8">The sequence shown here is derived from an EMBL/GenBank/DDBJ whole genome shotgun (WGS) entry which is preliminary data.</text>
</comment>
<dbReference type="SUPFAM" id="SSF52833">
    <property type="entry name" value="Thioredoxin-like"/>
    <property type="match status" value="1"/>
</dbReference>
<keyword evidence="3" id="KW-0479">Metal-binding</keyword>
<evidence type="ECO:0000256" key="7">
    <source>
        <dbReference type="SAM" id="MobiDB-lite"/>
    </source>
</evidence>
<organism evidence="8 9">
    <name type="scientific">Kineosporia succinea</name>
    <dbReference type="NCBI Taxonomy" id="84632"/>
    <lineage>
        <taxon>Bacteria</taxon>
        <taxon>Bacillati</taxon>
        <taxon>Actinomycetota</taxon>
        <taxon>Actinomycetes</taxon>
        <taxon>Kineosporiales</taxon>
        <taxon>Kineosporiaceae</taxon>
        <taxon>Kineosporia</taxon>
    </lineage>
</organism>
<keyword evidence="5" id="KW-0411">Iron-sulfur</keyword>
<evidence type="ECO:0000313" key="8">
    <source>
        <dbReference type="EMBL" id="MDP9827112.1"/>
    </source>
</evidence>
<keyword evidence="2" id="KW-0001">2Fe-2S</keyword>